<feature type="transmembrane region" description="Helical" evidence="2">
    <location>
        <begin position="211"/>
        <end position="230"/>
    </location>
</feature>
<dbReference type="Proteomes" id="UP001335729">
    <property type="component" value="Unassembled WGS sequence"/>
</dbReference>
<name>A0ABU7MU66_9ACTN</name>
<dbReference type="EMBL" id="JAZDUE010000009">
    <property type="protein sequence ID" value="MEE4023827.1"/>
    <property type="molecule type" value="Genomic_DNA"/>
</dbReference>
<accession>A0ABU7MU66</accession>
<protein>
    <submittedName>
        <fullName evidence="4">Phosphatase PAP2 family protein</fullName>
    </submittedName>
</protein>
<keyword evidence="2" id="KW-1133">Transmembrane helix</keyword>
<evidence type="ECO:0000259" key="3">
    <source>
        <dbReference type="SMART" id="SM00014"/>
    </source>
</evidence>
<evidence type="ECO:0000256" key="1">
    <source>
        <dbReference type="SAM" id="MobiDB-lite"/>
    </source>
</evidence>
<dbReference type="RefSeq" id="WP_330505211.1">
    <property type="nucleotide sequence ID" value="NZ_JAZDUE010000009.1"/>
</dbReference>
<comment type="caution">
    <text evidence="4">The sequence shown here is derived from an EMBL/GenBank/DDBJ whole genome shotgun (WGS) entry which is preliminary data.</text>
</comment>
<feature type="compositionally biased region" description="Basic and acidic residues" evidence="1">
    <location>
        <begin position="1"/>
        <end position="17"/>
    </location>
</feature>
<feature type="region of interest" description="Disordered" evidence="1">
    <location>
        <begin position="1"/>
        <end position="31"/>
    </location>
</feature>
<gene>
    <name evidence="4" type="ORF">V1Y59_12120</name>
</gene>
<reference evidence="4 5" key="1">
    <citation type="submission" date="2024-01" db="EMBL/GenBank/DDBJ databases">
        <title>Draft genome sequence of Gordonia sp. PKS22-38.</title>
        <authorList>
            <person name="Suphannarot A."/>
            <person name="Mingma R."/>
        </authorList>
    </citation>
    <scope>NUCLEOTIDE SEQUENCE [LARGE SCALE GENOMIC DNA]</scope>
    <source>
        <strain evidence="4 5">PKS22-38</strain>
    </source>
</reference>
<dbReference type="SMART" id="SM00014">
    <property type="entry name" value="acidPPc"/>
    <property type="match status" value="1"/>
</dbReference>
<keyword evidence="2" id="KW-0812">Transmembrane</keyword>
<evidence type="ECO:0000313" key="5">
    <source>
        <dbReference type="Proteomes" id="UP001335729"/>
    </source>
</evidence>
<feature type="transmembrane region" description="Helical" evidence="2">
    <location>
        <begin position="251"/>
        <end position="274"/>
    </location>
</feature>
<feature type="transmembrane region" description="Helical" evidence="2">
    <location>
        <begin position="90"/>
        <end position="112"/>
    </location>
</feature>
<dbReference type="SUPFAM" id="SSF48317">
    <property type="entry name" value="Acid phosphatase/Vanadium-dependent haloperoxidase"/>
    <property type="match status" value="1"/>
</dbReference>
<feature type="transmembrane region" description="Helical" evidence="2">
    <location>
        <begin position="38"/>
        <end position="59"/>
    </location>
</feature>
<feature type="transmembrane region" description="Helical" evidence="2">
    <location>
        <begin position="160"/>
        <end position="177"/>
    </location>
</feature>
<keyword evidence="2" id="KW-0472">Membrane</keyword>
<dbReference type="InterPro" id="IPR036938">
    <property type="entry name" value="PAP2/HPO_sf"/>
</dbReference>
<dbReference type="Pfam" id="PF01569">
    <property type="entry name" value="PAP2"/>
    <property type="match status" value="1"/>
</dbReference>
<dbReference type="Gene3D" id="1.20.144.10">
    <property type="entry name" value="Phosphatidic acid phosphatase type 2/haloperoxidase"/>
    <property type="match status" value="1"/>
</dbReference>
<feature type="domain" description="Phosphatidic acid phosphatase type 2/haloperoxidase" evidence="3">
    <location>
        <begin position="118"/>
        <end position="226"/>
    </location>
</feature>
<feature type="transmembrane region" description="Helical" evidence="2">
    <location>
        <begin position="184"/>
        <end position="205"/>
    </location>
</feature>
<proteinExistence type="predicted"/>
<keyword evidence="5" id="KW-1185">Reference proteome</keyword>
<feature type="transmembrane region" description="Helical" evidence="2">
    <location>
        <begin position="286"/>
        <end position="309"/>
    </location>
</feature>
<feature type="transmembrane region" description="Helical" evidence="2">
    <location>
        <begin position="119"/>
        <end position="140"/>
    </location>
</feature>
<organism evidence="4 5">
    <name type="scientific">Gordonia prachuapensis</name>
    <dbReference type="NCBI Taxonomy" id="3115651"/>
    <lineage>
        <taxon>Bacteria</taxon>
        <taxon>Bacillati</taxon>
        <taxon>Actinomycetota</taxon>
        <taxon>Actinomycetes</taxon>
        <taxon>Mycobacteriales</taxon>
        <taxon>Gordoniaceae</taxon>
        <taxon>Gordonia</taxon>
    </lineage>
</organism>
<evidence type="ECO:0000313" key="4">
    <source>
        <dbReference type="EMBL" id="MEE4023827.1"/>
    </source>
</evidence>
<sequence>MCDREHHGEDRVLHNPAEHTAPASPPAEARPQRNPHTIIRWLLICVVAAAVGVAGYLLAVRTVTGQRIENAALRGADQAGRAMTAPADSVLGTITITSMVIAMLALLVVAVLRRQPWVGLAALAIIGGGQAIVQVLKSYVLPRPELVDASPQYVQNSLPSGHTAAAMTILLAVLLVTPFRLRGLTVLVVMPWVIGVGAYTITAKWHRFSDTLTADAIALVVACVVCVVGVRTKYLTITDAGPPEHIVGRRVIVWFWVVLFVIATGVGLALWSLTWSNGQMDDAAEYNYFLGAQLLSAAGAIASGLVFWWTLQRVSIGDGPAARDDSSAR</sequence>
<evidence type="ECO:0000256" key="2">
    <source>
        <dbReference type="SAM" id="Phobius"/>
    </source>
</evidence>
<dbReference type="InterPro" id="IPR000326">
    <property type="entry name" value="PAP2/HPO"/>
</dbReference>